<evidence type="ECO:0000256" key="1">
    <source>
        <dbReference type="ARBA" id="ARBA00000632"/>
    </source>
</evidence>
<reference evidence="8" key="1">
    <citation type="submission" date="2020-11" db="EMBL/GenBank/DDBJ databases">
        <authorList>
            <person name="Tran Van P."/>
        </authorList>
    </citation>
    <scope>NUCLEOTIDE SEQUENCE</scope>
</reference>
<proteinExistence type="inferred from homology"/>
<keyword evidence="6" id="KW-0326">Glycosidase</keyword>
<accession>A0A7R9MM95</accession>
<keyword evidence="9" id="KW-1185">Reference proteome</keyword>
<dbReference type="OrthoDB" id="6338733at2759"/>
<dbReference type="GO" id="GO:0009253">
    <property type="term" value="P:peptidoglycan catabolic process"/>
    <property type="evidence" value="ECO:0007669"/>
    <property type="project" value="InterPro"/>
</dbReference>
<evidence type="ECO:0000256" key="6">
    <source>
        <dbReference type="ARBA" id="ARBA00023295"/>
    </source>
</evidence>
<dbReference type="Gene3D" id="1.10.530.40">
    <property type="match status" value="1"/>
</dbReference>
<evidence type="ECO:0000256" key="2">
    <source>
        <dbReference type="ARBA" id="ARBA00022529"/>
    </source>
</evidence>
<comment type="catalytic activity">
    <reaction evidence="1">
        <text>Hydrolysis of (1-&gt;4)-beta-linkages between N-acetylmuramic acid and N-acetyl-D-glucosamine residues in a peptidoglycan and between N-acetyl-D-glucosamine residues in chitodextrins.</text>
        <dbReference type="EC" id="3.2.1.17"/>
    </reaction>
</comment>
<dbReference type="InterPro" id="IPR023347">
    <property type="entry name" value="Lysozyme_dom_sf"/>
</dbReference>
<evidence type="ECO:0000256" key="3">
    <source>
        <dbReference type="ARBA" id="ARBA00022638"/>
    </source>
</evidence>
<dbReference type="GO" id="GO:0016998">
    <property type="term" value="P:cell wall macromolecule catabolic process"/>
    <property type="evidence" value="ECO:0007669"/>
    <property type="project" value="InterPro"/>
</dbReference>
<evidence type="ECO:0008006" key="10">
    <source>
        <dbReference type="Google" id="ProtNLM"/>
    </source>
</evidence>
<keyword evidence="7" id="KW-0732">Signal</keyword>
<dbReference type="InterPro" id="IPR034690">
    <property type="entry name" value="Endolysin_T4_type"/>
</dbReference>
<dbReference type="InterPro" id="IPR051018">
    <property type="entry name" value="Bacteriophage_GH24"/>
</dbReference>
<dbReference type="GO" id="GO:0042742">
    <property type="term" value="P:defense response to bacterium"/>
    <property type="evidence" value="ECO:0007669"/>
    <property type="project" value="UniProtKB-KW"/>
</dbReference>
<keyword evidence="2" id="KW-0929">Antimicrobial</keyword>
<dbReference type="Proteomes" id="UP000728032">
    <property type="component" value="Unassembled WGS sequence"/>
</dbReference>
<dbReference type="EMBL" id="OC942712">
    <property type="protein sequence ID" value="CAD7662457.1"/>
    <property type="molecule type" value="Genomic_DNA"/>
</dbReference>
<feature type="chain" id="PRO_5035680718" description="Lysozyme" evidence="7">
    <location>
        <begin position="18"/>
        <end position="163"/>
    </location>
</feature>
<evidence type="ECO:0000313" key="9">
    <source>
        <dbReference type="Proteomes" id="UP000728032"/>
    </source>
</evidence>
<evidence type="ECO:0000256" key="5">
    <source>
        <dbReference type="ARBA" id="ARBA00023200"/>
    </source>
</evidence>
<dbReference type="InterPro" id="IPR023346">
    <property type="entry name" value="Lysozyme-like_dom_sf"/>
</dbReference>
<dbReference type="HAMAP" id="MF_04110">
    <property type="entry name" value="ENDOLYSIN_T4"/>
    <property type="match status" value="1"/>
</dbReference>
<dbReference type="GO" id="GO:0031640">
    <property type="term" value="P:killing of cells of another organism"/>
    <property type="evidence" value="ECO:0007669"/>
    <property type="project" value="UniProtKB-KW"/>
</dbReference>
<dbReference type="EMBL" id="CAJPVJ010027887">
    <property type="protein sequence ID" value="CAG2179593.1"/>
    <property type="molecule type" value="Genomic_DNA"/>
</dbReference>
<dbReference type="CDD" id="cd00737">
    <property type="entry name" value="lyz_endolysin_autolysin"/>
    <property type="match status" value="1"/>
</dbReference>
<keyword evidence="4" id="KW-0378">Hydrolase</keyword>
<sequence length="163" mass="17786">MSKLLLVFLVLVAYASAVRQMGQAGLNLLENAEGFVATFYYDQIGQKTIGYGHACIWHNNCDDITPPITEAQGTQILMSDLVEFEQCVQTAAPNLNQNQFDACVDFAFNMGCGAFQSSDILKNINAGNFQAAANAFTEYNVAGGQVIDGLTVRRQNEKNLFLS</sequence>
<dbReference type="GO" id="GO:0003796">
    <property type="term" value="F:lysozyme activity"/>
    <property type="evidence" value="ECO:0007669"/>
    <property type="project" value="UniProtKB-EC"/>
</dbReference>
<evidence type="ECO:0000256" key="7">
    <source>
        <dbReference type="SAM" id="SignalP"/>
    </source>
</evidence>
<dbReference type="Pfam" id="PF00959">
    <property type="entry name" value="Phage_lysozyme"/>
    <property type="match status" value="1"/>
</dbReference>
<dbReference type="PANTHER" id="PTHR38107:SF3">
    <property type="entry name" value="LYSOZYME RRRD-RELATED"/>
    <property type="match status" value="1"/>
</dbReference>
<evidence type="ECO:0000256" key="4">
    <source>
        <dbReference type="ARBA" id="ARBA00022801"/>
    </source>
</evidence>
<protein>
    <recommendedName>
        <fullName evidence="10">Lysozyme</fullName>
    </recommendedName>
</protein>
<dbReference type="InterPro" id="IPR002196">
    <property type="entry name" value="Glyco_hydro_24"/>
</dbReference>
<keyword evidence="5" id="KW-1035">Host cytoplasm</keyword>
<dbReference type="InterPro" id="IPR033907">
    <property type="entry name" value="Endolysin_autolysin"/>
</dbReference>
<name>A0A7R9MM95_9ACAR</name>
<organism evidence="8">
    <name type="scientific">Oppiella nova</name>
    <dbReference type="NCBI Taxonomy" id="334625"/>
    <lineage>
        <taxon>Eukaryota</taxon>
        <taxon>Metazoa</taxon>
        <taxon>Ecdysozoa</taxon>
        <taxon>Arthropoda</taxon>
        <taxon>Chelicerata</taxon>
        <taxon>Arachnida</taxon>
        <taxon>Acari</taxon>
        <taxon>Acariformes</taxon>
        <taxon>Sarcoptiformes</taxon>
        <taxon>Oribatida</taxon>
        <taxon>Brachypylina</taxon>
        <taxon>Oppioidea</taxon>
        <taxon>Oppiidae</taxon>
        <taxon>Oppiella</taxon>
    </lineage>
</organism>
<evidence type="ECO:0000313" key="8">
    <source>
        <dbReference type="EMBL" id="CAD7662457.1"/>
    </source>
</evidence>
<dbReference type="SUPFAM" id="SSF53955">
    <property type="entry name" value="Lysozyme-like"/>
    <property type="match status" value="1"/>
</dbReference>
<dbReference type="PANTHER" id="PTHR38107">
    <property type="match status" value="1"/>
</dbReference>
<gene>
    <name evidence="8" type="ORF">ONB1V03_LOCUS19017</name>
</gene>
<feature type="signal peptide" evidence="7">
    <location>
        <begin position="1"/>
        <end position="17"/>
    </location>
</feature>
<dbReference type="AlphaFoldDB" id="A0A7R9MM95"/>
<keyword evidence="3" id="KW-0081">Bacteriolytic enzyme</keyword>